<accession>A0ABS4T7G3</accession>
<dbReference type="Pfam" id="PF00583">
    <property type="entry name" value="Acetyltransf_1"/>
    <property type="match status" value="1"/>
</dbReference>
<evidence type="ECO:0000256" key="1">
    <source>
        <dbReference type="ARBA" id="ARBA00022679"/>
    </source>
</evidence>
<dbReference type="EMBL" id="JAGINW010000001">
    <property type="protein sequence ID" value="MBP2319808.1"/>
    <property type="molecule type" value="Genomic_DNA"/>
</dbReference>
<dbReference type="PANTHER" id="PTHR43877">
    <property type="entry name" value="AMINOALKYLPHOSPHONATE N-ACETYLTRANSFERASE-RELATED-RELATED"/>
    <property type="match status" value="1"/>
</dbReference>
<comment type="caution">
    <text evidence="4">The sequence shown here is derived from an EMBL/GenBank/DDBJ whole genome shotgun (WGS) entry which is preliminary data.</text>
</comment>
<keyword evidence="5" id="KW-1185">Reference proteome</keyword>
<dbReference type="SUPFAM" id="SSF55729">
    <property type="entry name" value="Acyl-CoA N-acyltransferases (Nat)"/>
    <property type="match status" value="1"/>
</dbReference>
<protein>
    <submittedName>
        <fullName evidence="4">L-amino acid N-acyltransferase YncA</fullName>
    </submittedName>
</protein>
<gene>
    <name evidence="4" type="ORF">JOF56_000193</name>
</gene>
<evidence type="ECO:0000313" key="5">
    <source>
        <dbReference type="Proteomes" id="UP001519332"/>
    </source>
</evidence>
<organism evidence="4 5">
    <name type="scientific">Kibdelosporangium banguiense</name>
    <dbReference type="NCBI Taxonomy" id="1365924"/>
    <lineage>
        <taxon>Bacteria</taxon>
        <taxon>Bacillati</taxon>
        <taxon>Actinomycetota</taxon>
        <taxon>Actinomycetes</taxon>
        <taxon>Pseudonocardiales</taxon>
        <taxon>Pseudonocardiaceae</taxon>
        <taxon>Kibdelosporangium</taxon>
    </lineage>
</organism>
<dbReference type="CDD" id="cd04301">
    <property type="entry name" value="NAT_SF"/>
    <property type="match status" value="1"/>
</dbReference>
<dbReference type="Proteomes" id="UP001519332">
    <property type="component" value="Unassembled WGS sequence"/>
</dbReference>
<evidence type="ECO:0000259" key="3">
    <source>
        <dbReference type="PROSITE" id="PS51186"/>
    </source>
</evidence>
<name>A0ABS4T7G3_9PSEU</name>
<proteinExistence type="predicted"/>
<dbReference type="Gene3D" id="3.40.630.30">
    <property type="match status" value="1"/>
</dbReference>
<sequence>MDTLTLVREAHAEDAAAIGEVHAEAWRVAYRDLFESAFLSGQLGTRRAQWTEMMSDSQFPGTVLVAERGHRIVAFVHFGPAEEGDRYGEIFSCYARPTAWGTGVSATLLQHGLETLADARHRDVRAWTLSGANRARHFYRKVGFRESGRRREWDYGDGRPVGEREYVRSIRHLHRWS</sequence>
<evidence type="ECO:0000256" key="2">
    <source>
        <dbReference type="ARBA" id="ARBA00023315"/>
    </source>
</evidence>
<dbReference type="InterPro" id="IPR050832">
    <property type="entry name" value="Bact_Acetyltransf"/>
</dbReference>
<dbReference type="RefSeq" id="WP_209633424.1">
    <property type="nucleotide sequence ID" value="NZ_JAGINW010000001.1"/>
</dbReference>
<keyword evidence="2" id="KW-0012">Acyltransferase</keyword>
<reference evidence="4 5" key="1">
    <citation type="submission" date="2021-03" db="EMBL/GenBank/DDBJ databases">
        <title>Sequencing the genomes of 1000 actinobacteria strains.</title>
        <authorList>
            <person name="Klenk H.-P."/>
        </authorList>
    </citation>
    <scope>NUCLEOTIDE SEQUENCE [LARGE SCALE GENOMIC DNA]</scope>
    <source>
        <strain evidence="4 5">DSM 46670</strain>
    </source>
</reference>
<evidence type="ECO:0000313" key="4">
    <source>
        <dbReference type="EMBL" id="MBP2319808.1"/>
    </source>
</evidence>
<keyword evidence="1" id="KW-0808">Transferase</keyword>
<dbReference type="InterPro" id="IPR000182">
    <property type="entry name" value="GNAT_dom"/>
</dbReference>
<dbReference type="PANTHER" id="PTHR43877:SF2">
    <property type="entry name" value="AMINOALKYLPHOSPHONATE N-ACETYLTRANSFERASE-RELATED"/>
    <property type="match status" value="1"/>
</dbReference>
<dbReference type="PROSITE" id="PS51186">
    <property type="entry name" value="GNAT"/>
    <property type="match status" value="1"/>
</dbReference>
<dbReference type="InterPro" id="IPR016181">
    <property type="entry name" value="Acyl_CoA_acyltransferase"/>
</dbReference>
<feature type="domain" description="N-acetyltransferase" evidence="3">
    <location>
        <begin position="5"/>
        <end position="168"/>
    </location>
</feature>